<proteinExistence type="inferred from homology"/>
<dbReference type="EMBL" id="CAIJCS010000026">
    <property type="protein sequence ID" value="CAC9935526.1"/>
    <property type="molecule type" value="Genomic_DNA"/>
</dbReference>
<dbReference type="HAMAP" id="MF_01074">
    <property type="entry name" value="LarC"/>
    <property type="match status" value="1"/>
</dbReference>
<protein>
    <recommendedName>
        <fullName evidence="2">Pyridinium-3,5-bisthiocarboxylic acid mononucleotide nickel insertion protein</fullName>
        <shortName evidence="2">P2TMN nickel insertion protein</shortName>
        <ecNumber evidence="2">4.99.1.12</ecNumber>
    </recommendedName>
    <alternativeName>
        <fullName evidence="2">Nickel-pincer cofactor biosynthesis protein LarC</fullName>
    </alternativeName>
</protein>
<dbReference type="NCBIfam" id="TIGR00299">
    <property type="entry name" value="nickel pincer cofactor biosynthesis protein LarC"/>
    <property type="match status" value="1"/>
</dbReference>
<dbReference type="GO" id="GO:0016151">
    <property type="term" value="F:nickel cation binding"/>
    <property type="evidence" value="ECO:0007669"/>
    <property type="project" value="UniProtKB-UniRule"/>
</dbReference>
<comment type="function">
    <text evidence="2">Involved in the biosynthesis of a nickel-pincer cofactor ((SCS)Ni(II) pincer complex). Binds Ni(2+), and functions in nickel delivery to pyridinium-3,5-bisthiocarboxylic acid mononucleotide (P2TMN), to form the mature cofactor. Is thus probably required for the activation of nickel-pincer cofactor-dependent enzymes.</text>
</comment>
<dbReference type="Gene3D" id="3.10.20.300">
    <property type="entry name" value="mk0293 like domain"/>
    <property type="match status" value="1"/>
</dbReference>
<evidence type="ECO:0000313" key="3">
    <source>
        <dbReference type="EMBL" id="CAC9935526.1"/>
    </source>
</evidence>
<evidence type="ECO:0000313" key="4">
    <source>
        <dbReference type="Proteomes" id="UP000586454"/>
    </source>
</evidence>
<dbReference type="GO" id="GO:0016829">
    <property type="term" value="F:lyase activity"/>
    <property type="evidence" value="ECO:0007669"/>
    <property type="project" value="UniProtKB-UniRule"/>
</dbReference>
<accession>A0A6V6Y6V0</accession>
<dbReference type="PANTHER" id="PTHR36566:SF1">
    <property type="entry name" value="PYRIDINIUM-3,5-BISTHIOCARBOXYLIC ACID MONONUCLEOTIDE NICKEL INSERTION PROTEIN"/>
    <property type="match status" value="1"/>
</dbReference>
<comment type="catalytic activity">
    <reaction evidence="2">
        <text>Ni(II)-pyridinium-3,5-bisthiocarboxylate mononucleotide = pyridinium-3,5-bisthiocarboxylate mononucleotide + Ni(2+)</text>
        <dbReference type="Rhea" id="RHEA:54784"/>
        <dbReference type="ChEBI" id="CHEBI:49786"/>
        <dbReference type="ChEBI" id="CHEBI:137372"/>
        <dbReference type="ChEBI" id="CHEBI:137373"/>
        <dbReference type="EC" id="4.99.1.12"/>
    </reaction>
</comment>
<dbReference type="Pfam" id="PF01969">
    <property type="entry name" value="Ni_insertion"/>
    <property type="match status" value="1"/>
</dbReference>
<evidence type="ECO:0000256" key="2">
    <source>
        <dbReference type="HAMAP-Rule" id="MF_01074"/>
    </source>
</evidence>
<comment type="similarity">
    <text evidence="2">Belongs to the LarC family.</text>
</comment>
<gene>
    <name evidence="2" type="primary">larC</name>
    <name evidence="3" type="ORF">PEPNEM18_01527</name>
</gene>
<dbReference type="GO" id="GO:0051604">
    <property type="term" value="P:protein maturation"/>
    <property type="evidence" value="ECO:0007669"/>
    <property type="project" value="UniProtKB-UniRule"/>
</dbReference>
<dbReference type="RefSeq" id="WP_180500766.1">
    <property type="nucleotide sequence ID" value="NZ_CAIJCS010000026.1"/>
</dbReference>
<name>A0A6V6Y6V0_9FIRM</name>
<dbReference type="AlphaFoldDB" id="A0A6V6Y6V0"/>
<dbReference type="Proteomes" id="UP000586454">
    <property type="component" value="Unassembled WGS sequence"/>
</dbReference>
<comment type="caution">
    <text evidence="3">The sequence shown here is derived from an EMBL/GenBank/DDBJ whole genome shotgun (WGS) entry which is preliminary data.</text>
</comment>
<dbReference type="InterPro" id="IPR002822">
    <property type="entry name" value="Ni_insertion"/>
</dbReference>
<evidence type="ECO:0000256" key="1">
    <source>
        <dbReference type="ARBA" id="ARBA00022596"/>
    </source>
</evidence>
<dbReference type="Gene3D" id="3.30.70.1380">
    <property type="entry name" value="Transcriptional regulatory protein pf0864 domain like"/>
    <property type="match status" value="1"/>
</dbReference>
<reference evidence="3 4" key="1">
    <citation type="submission" date="2020-06" db="EMBL/GenBank/DDBJ databases">
        <authorList>
            <person name="Criscuolo A."/>
        </authorList>
    </citation>
    <scope>NUCLEOTIDE SEQUENCE [LARGE SCALE GENOMIC DNA]</scope>
    <source>
        <strain evidence="3">1804121828</strain>
    </source>
</reference>
<organism evidence="3 4">
    <name type="scientific">Aedoeadaptatus nemausensis</name>
    <dbReference type="NCBI Taxonomy" id="2582829"/>
    <lineage>
        <taxon>Bacteria</taxon>
        <taxon>Bacillati</taxon>
        <taxon>Bacillota</taxon>
        <taxon>Tissierellia</taxon>
        <taxon>Tissierellales</taxon>
        <taxon>Peptoniphilaceae</taxon>
        <taxon>Aedoeadaptatus</taxon>
    </lineage>
</organism>
<keyword evidence="1 2" id="KW-0533">Nickel</keyword>
<keyword evidence="4" id="KW-1185">Reference proteome</keyword>
<keyword evidence="2" id="KW-0456">Lyase</keyword>
<dbReference type="EC" id="4.99.1.12" evidence="2"/>
<dbReference type="PANTHER" id="PTHR36566">
    <property type="entry name" value="NICKEL INSERTION PROTEIN-RELATED"/>
    <property type="match status" value="1"/>
</dbReference>
<sequence length="409" mass="45323">MRALYIDPFSGISGNMFIGAMLDGGYKIEPFLKGLHPLGIHPEDVIVEKRDKAGISATYFNLIGEEDKLSEADGVHEHVHDHSHDHVHEHDHHHSHHHRDLKAVHTLIDRCDFSEEVKSLAKAIYRPLAEAEARVHGKDPDTVHFHEVGELDSVVDVLGAAYFTIAADVEAIYVGAVNPGGGTVHCAHGEYPVPAPATAYLLASLDAPLGGPKADVELTTPTGAAILKGIGANYMARPEGRVIKVSYGAGTREGVVPNVLRIFFLETEEETAPVWYSCNLDDMTGEALGFCMERLFEAGARDVSFTPIFMKKNRPGYRLDVLTDGEKSSAICDVLFSHTTTLGIKKIPVEKIELPRRTEETETKLGTVRTKIGRWNDMEKVSPEYEDLRKIALERALPLETVRREWERR</sequence>